<evidence type="ECO:0000313" key="2">
    <source>
        <dbReference type="EMBL" id="MFC5500171.1"/>
    </source>
</evidence>
<comment type="caution">
    <text evidence="2">The sequence shown here is derived from an EMBL/GenBank/DDBJ whole genome shotgun (WGS) entry which is preliminary data.</text>
</comment>
<gene>
    <name evidence="2" type="ORF">ACFPOE_21695</name>
</gene>
<dbReference type="EMBL" id="JBHSMF010000010">
    <property type="protein sequence ID" value="MFC5500171.1"/>
    <property type="molecule type" value="Genomic_DNA"/>
</dbReference>
<keyword evidence="1" id="KW-0812">Transmembrane</keyword>
<dbReference type="Proteomes" id="UP001596037">
    <property type="component" value="Unassembled WGS sequence"/>
</dbReference>
<protein>
    <submittedName>
        <fullName evidence="2">Uncharacterized protein</fullName>
    </submittedName>
</protein>
<proteinExistence type="predicted"/>
<evidence type="ECO:0000313" key="3">
    <source>
        <dbReference type="Proteomes" id="UP001596037"/>
    </source>
</evidence>
<reference evidence="3" key="1">
    <citation type="journal article" date="2019" name="Int. J. Syst. Evol. Microbiol.">
        <title>The Global Catalogue of Microorganisms (GCM) 10K type strain sequencing project: providing services to taxonomists for standard genome sequencing and annotation.</title>
        <authorList>
            <consortium name="The Broad Institute Genomics Platform"/>
            <consortium name="The Broad Institute Genome Sequencing Center for Infectious Disease"/>
            <person name="Wu L."/>
            <person name="Ma J."/>
        </authorList>
    </citation>
    <scope>NUCLEOTIDE SEQUENCE [LARGE SCALE GENOMIC DNA]</scope>
    <source>
        <strain evidence="3">CCUG 57401</strain>
    </source>
</reference>
<sequence>MSNLNVKQVRTLQWIGASALLVAVLAGVGILSGGRWFEQGTAQELAPMGEVAMQQALAPGGTTDEFYEQKLNAKAAALPAQF</sequence>
<organism evidence="2 3">
    <name type="scientific">Caenimonas terrae</name>
    <dbReference type="NCBI Taxonomy" id="696074"/>
    <lineage>
        <taxon>Bacteria</taxon>
        <taxon>Pseudomonadati</taxon>
        <taxon>Pseudomonadota</taxon>
        <taxon>Betaproteobacteria</taxon>
        <taxon>Burkholderiales</taxon>
        <taxon>Comamonadaceae</taxon>
        <taxon>Caenimonas</taxon>
    </lineage>
</organism>
<evidence type="ECO:0000256" key="1">
    <source>
        <dbReference type="SAM" id="Phobius"/>
    </source>
</evidence>
<keyword evidence="1" id="KW-0472">Membrane</keyword>
<name>A0ABW0NJI6_9BURK</name>
<keyword evidence="3" id="KW-1185">Reference proteome</keyword>
<feature type="transmembrane region" description="Helical" evidence="1">
    <location>
        <begin position="12"/>
        <end position="31"/>
    </location>
</feature>
<accession>A0ABW0NJI6</accession>
<dbReference type="RefSeq" id="WP_376852411.1">
    <property type="nucleotide sequence ID" value="NZ_JBHSMF010000010.1"/>
</dbReference>
<keyword evidence="1" id="KW-1133">Transmembrane helix</keyword>